<evidence type="ECO:0000313" key="3">
    <source>
        <dbReference type="Proteomes" id="UP000269352"/>
    </source>
</evidence>
<protein>
    <submittedName>
        <fullName evidence="2">Peptidase M22</fullName>
    </submittedName>
</protein>
<proteinExistence type="predicted"/>
<evidence type="ECO:0000259" key="1">
    <source>
        <dbReference type="Pfam" id="PF00814"/>
    </source>
</evidence>
<dbReference type="Pfam" id="PF00814">
    <property type="entry name" value="TsaD"/>
    <property type="match status" value="1"/>
</dbReference>
<feature type="domain" description="Gcp-like" evidence="1">
    <location>
        <begin position="3"/>
        <end position="55"/>
    </location>
</feature>
<reference evidence="2 3" key="1">
    <citation type="journal article" date="2019" name="ISME J.">
        <title>Genome analyses of uncultured TG2/ZB3 bacteria in 'Margulisbacteria' specifically attached to ectosymbiotic spirochetes of protists in the termite gut.</title>
        <authorList>
            <person name="Utami Y.D."/>
            <person name="Kuwahara H."/>
            <person name="Igai K."/>
            <person name="Murakami T."/>
            <person name="Sugaya K."/>
            <person name="Morikawa T."/>
            <person name="Nagura Y."/>
            <person name="Yuki M."/>
            <person name="Deevong P."/>
            <person name="Inoue T."/>
            <person name="Kihara K."/>
            <person name="Lo N."/>
            <person name="Yamada A."/>
            <person name="Ohkuma M."/>
            <person name="Hongoh Y."/>
        </authorList>
    </citation>
    <scope>NUCLEOTIDE SEQUENCE [LARGE SCALE GENOMIC DNA]</scope>
    <source>
        <strain evidence="2">NkOx7-01</strain>
    </source>
</reference>
<keyword evidence="3" id="KW-1185">Reference proteome</keyword>
<name>A0A388TE54_TERA1</name>
<sequence>LAAAQKHNIEHIYLAGGVAANQTLRRTLAAAGLKQKRYIHLPDLTFCTDNAAMIAGAAIQQWQAKDFAPLNIQARPNWELG</sequence>
<dbReference type="PANTHER" id="PTHR11735:SF11">
    <property type="entry name" value="TRNA THREONYLCARBAMOYLADENOSINE BIOSYNTHESIS PROTEIN TSAB"/>
    <property type="match status" value="1"/>
</dbReference>
<dbReference type="SUPFAM" id="SSF53067">
    <property type="entry name" value="Actin-like ATPase domain"/>
    <property type="match status" value="1"/>
</dbReference>
<dbReference type="EMBL" id="BGZN01000102">
    <property type="protein sequence ID" value="GBR74901.1"/>
    <property type="molecule type" value="Genomic_DNA"/>
</dbReference>
<dbReference type="PANTHER" id="PTHR11735">
    <property type="entry name" value="TRNA N6-ADENOSINE THREONYLCARBAMOYLTRANSFERASE"/>
    <property type="match status" value="1"/>
</dbReference>
<evidence type="ECO:0000313" key="2">
    <source>
        <dbReference type="EMBL" id="GBR74901.1"/>
    </source>
</evidence>
<dbReference type="InterPro" id="IPR000905">
    <property type="entry name" value="Gcp-like_dom"/>
</dbReference>
<dbReference type="InterPro" id="IPR043129">
    <property type="entry name" value="ATPase_NBD"/>
</dbReference>
<gene>
    <name evidence="2" type="ORF">NO1_1994</name>
</gene>
<dbReference type="AlphaFoldDB" id="A0A388TE54"/>
<feature type="non-terminal residue" evidence="2">
    <location>
        <position position="1"/>
    </location>
</feature>
<dbReference type="Proteomes" id="UP000269352">
    <property type="component" value="Unassembled WGS sequence"/>
</dbReference>
<comment type="caution">
    <text evidence="2">The sequence shown here is derived from an EMBL/GenBank/DDBJ whole genome shotgun (WGS) entry which is preliminary data.</text>
</comment>
<dbReference type="Gene3D" id="3.30.420.40">
    <property type="match status" value="1"/>
</dbReference>
<accession>A0A388TE54</accession>
<dbReference type="GO" id="GO:0005829">
    <property type="term" value="C:cytosol"/>
    <property type="evidence" value="ECO:0007669"/>
    <property type="project" value="TreeGrafter"/>
</dbReference>
<organism evidence="2 3">
    <name type="scientific">Termititenax aidoneus</name>
    <dbReference type="NCBI Taxonomy" id="2218524"/>
    <lineage>
        <taxon>Bacteria</taxon>
        <taxon>Bacillati</taxon>
        <taxon>Candidatus Margulisiibacteriota</taxon>
        <taxon>Candidatus Termititenacia</taxon>
        <taxon>Candidatus Termititenacales</taxon>
        <taxon>Candidatus Termititenacaceae</taxon>
        <taxon>Candidatus Termititenax</taxon>
    </lineage>
</organism>